<evidence type="ECO:0000313" key="3">
    <source>
        <dbReference type="Proteomes" id="UP001596020"/>
    </source>
</evidence>
<name>A0ABV9K828_9PORP</name>
<sequence>MNNNLTPRPYILFLFSQKRKEYRWQRNAVIEGRYSNGYCIRFNNGDTIYKYGFEKVKIYPYDYSEYHIKVLHQRFENIYDQVDFYKDYVLLRQNNGKEILRKTSEIYITPKESKNQNVNQTLNYLRDIIASDTPAFNNLPKEILSENDDGFNEDFSLRDMILSQFDSINPDNNNRILYYYIRGIHPGSKKQWNKDTFIYPFGCNESQKKATEASINNRITIIEGPPGTGKTQTILNIIANLIVRNHSIAISSNNNAAITNIADKLDKYGYSELYALLGNKDNKESFFDEGQLKPTPIRKMLSRECLNKYENEIISLSKKLQKGFYAANKLAKYREELMALETDQKHILKEQPLETTDKNTFEQLFKFNWTLQKLSNIRKTIEEKPSEGKIKRLLWRIKLLWKFHITKDDLLDINNDKLHHYLNQKVYEIRISELRNLINHYDNIVVKTNHKELLQRYTSISKALFDDHLAKKHQNQEQRQYSIQGNRIKIGLSLGYGYTRLFF</sequence>
<dbReference type="InterPro" id="IPR027417">
    <property type="entry name" value="P-loop_NTPase"/>
</dbReference>
<reference evidence="3" key="1">
    <citation type="journal article" date="2019" name="Int. J. Syst. Evol. Microbiol.">
        <title>The Global Catalogue of Microorganisms (GCM) 10K type strain sequencing project: providing services to taxonomists for standard genome sequencing and annotation.</title>
        <authorList>
            <consortium name="The Broad Institute Genomics Platform"/>
            <consortium name="The Broad Institute Genome Sequencing Center for Infectious Disease"/>
            <person name="Wu L."/>
            <person name="Ma J."/>
        </authorList>
    </citation>
    <scope>NUCLEOTIDE SEQUENCE [LARGE SCALE GENOMIC DNA]</scope>
    <source>
        <strain evidence="3">CGMCC 4.7357</strain>
    </source>
</reference>
<dbReference type="Proteomes" id="UP001596020">
    <property type="component" value="Unassembled WGS sequence"/>
</dbReference>
<evidence type="ECO:0000259" key="1">
    <source>
        <dbReference type="Pfam" id="PF13086"/>
    </source>
</evidence>
<dbReference type="Gene3D" id="3.40.50.300">
    <property type="entry name" value="P-loop containing nucleotide triphosphate hydrolases"/>
    <property type="match status" value="1"/>
</dbReference>
<dbReference type="PANTHER" id="PTHR10887">
    <property type="entry name" value="DNA2/NAM7 HELICASE FAMILY"/>
    <property type="match status" value="1"/>
</dbReference>
<dbReference type="Pfam" id="PF13086">
    <property type="entry name" value="AAA_11"/>
    <property type="match status" value="1"/>
</dbReference>
<accession>A0ABV9K828</accession>
<dbReference type="InterPro" id="IPR045055">
    <property type="entry name" value="DNA2/NAM7-like"/>
</dbReference>
<evidence type="ECO:0000313" key="2">
    <source>
        <dbReference type="EMBL" id="MFC4666038.1"/>
    </source>
</evidence>
<keyword evidence="3" id="KW-1185">Reference proteome</keyword>
<proteinExistence type="predicted"/>
<protein>
    <submittedName>
        <fullName evidence="2">AAA domain-containing protein</fullName>
    </submittedName>
</protein>
<organism evidence="2 3">
    <name type="scientific">Falsiporphyromonas endometrii</name>
    <dbReference type="NCBI Taxonomy" id="1387297"/>
    <lineage>
        <taxon>Bacteria</taxon>
        <taxon>Pseudomonadati</taxon>
        <taxon>Bacteroidota</taxon>
        <taxon>Bacteroidia</taxon>
        <taxon>Bacteroidales</taxon>
        <taxon>Porphyromonadaceae</taxon>
        <taxon>Falsiporphyromonas</taxon>
    </lineage>
</organism>
<comment type="caution">
    <text evidence="2">The sequence shown here is derived from an EMBL/GenBank/DDBJ whole genome shotgun (WGS) entry which is preliminary data.</text>
</comment>
<gene>
    <name evidence="2" type="ORF">ACFO3G_05420</name>
</gene>
<dbReference type="InterPro" id="IPR041677">
    <property type="entry name" value="DNA2/NAM7_AAA_11"/>
</dbReference>
<feature type="domain" description="DNA2/NAM7 helicase helicase" evidence="1">
    <location>
        <begin position="203"/>
        <end position="382"/>
    </location>
</feature>
<dbReference type="SUPFAM" id="SSF52540">
    <property type="entry name" value="P-loop containing nucleoside triphosphate hydrolases"/>
    <property type="match status" value="1"/>
</dbReference>
<dbReference type="EMBL" id="JBHSGO010000168">
    <property type="protein sequence ID" value="MFC4666038.1"/>
    <property type="molecule type" value="Genomic_DNA"/>
</dbReference>
<dbReference type="RefSeq" id="WP_380078714.1">
    <property type="nucleotide sequence ID" value="NZ_JBHSGO010000168.1"/>
</dbReference>